<dbReference type="GO" id="GO:0016758">
    <property type="term" value="F:hexosyltransferase activity"/>
    <property type="evidence" value="ECO:0007669"/>
    <property type="project" value="UniProtKB-ARBA"/>
</dbReference>
<dbReference type="InterPro" id="IPR002213">
    <property type="entry name" value="UDP_glucos_trans"/>
</dbReference>
<comment type="caution">
    <text evidence="3">The sequence shown here is derived from an EMBL/GenBank/DDBJ whole genome shotgun (WGS) entry which is preliminary data.</text>
</comment>
<organism evidence="3 4">
    <name type="scientific">Colletotrichum asianum</name>
    <dbReference type="NCBI Taxonomy" id="702518"/>
    <lineage>
        <taxon>Eukaryota</taxon>
        <taxon>Fungi</taxon>
        <taxon>Dikarya</taxon>
        <taxon>Ascomycota</taxon>
        <taxon>Pezizomycotina</taxon>
        <taxon>Sordariomycetes</taxon>
        <taxon>Hypocreomycetidae</taxon>
        <taxon>Glomerellales</taxon>
        <taxon>Glomerellaceae</taxon>
        <taxon>Colletotrichum</taxon>
        <taxon>Colletotrichum gloeosporioides species complex</taxon>
    </lineage>
</organism>
<protein>
    <recommendedName>
        <fullName evidence="2">Erythromycin biosynthesis protein CIII-like C-terminal domain-containing protein</fullName>
    </recommendedName>
</protein>
<accession>A0A8H3ZWF6</accession>
<evidence type="ECO:0000313" key="3">
    <source>
        <dbReference type="EMBL" id="KAF0330607.1"/>
    </source>
</evidence>
<dbReference type="InterPro" id="IPR050426">
    <property type="entry name" value="Glycosyltransferase_28"/>
</dbReference>
<dbReference type="EMBL" id="WOWK01000006">
    <property type="protein sequence ID" value="KAF0330607.1"/>
    <property type="molecule type" value="Genomic_DNA"/>
</dbReference>
<name>A0A8H3ZWF6_9PEZI</name>
<dbReference type="Pfam" id="PF06722">
    <property type="entry name" value="EryCIII-like_C"/>
    <property type="match status" value="1"/>
</dbReference>
<reference evidence="3 4" key="1">
    <citation type="submission" date="2019-12" db="EMBL/GenBank/DDBJ databases">
        <title>A genome sequence resource for the geographically widespread anthracnose pathogen Colletotrichum asianum.</title>
        <authorList>
            <person name="Meng Y."/>
        </authorList>
    </citation>
    <scope>NUCLEOTIDE SEQUENCE [LARGE SCALE GENOMIC DNA]</scope>
    <source>
        <strain evidence="3 4">ICMP 18580</strain>
    </source>
</reference>
<dbReference type="InterPro" id="IPR010610">
    <property type="entry name" value="EryCIII-like_C"/>
</dbReference>
<dbReference type="SUPFAM" id="SSF53756">
    <property type="entry name" value="UDP-Glycosyltransferase/glycogen phosphorylase"/>
    <property type="match status" value="1"/>
</dbReference>
<evidence type="ECO:0000313" key="4">
    <source>
        <dbReference type="Proteomes" id="UP000434172"/>
    </source>
</evidence>
<proteinExistence type="predicted"/>
<keyword evidence="1" id="KW-0808">Transferase</keyword>
<dbReference type="PANTHER" id="PTHR48050:SF13">
    <property type="entry name" value="STEROL 3-BETA-GLUCOSYLTRANSFERASE UGT80A2"/>
    <property type="match status" value="1"/>
</dbReference>
<dbReference type="Gene3D" id="3.40.50.2000">
    <property type="entry name" value="Glycogen Phosphorylase B"/>
    <property type="match status" value="2"/>
</dbReference>
<keyword evidence="4" id="KW-1185">Reference proteome</keyword>
<dbReference type="GO" id="GO:0008194">
    <property type="term" value="F:UDP-glycosyltransferase activity"/>
    <property type="evidence" value="ECO:0007669"/>
    <property type="project" value="InterPro"/>
</dbReference>
<dbReference type="OrthoDB" id="5835829at2759"/>
<evidence type="ECO:0000259" key="2">
    <source>
        <dbReference type="Pfam" id="PF06722"/>
    </source>
</evidence>
<dbReference type="PANTHER" id="PTHR48050">
    <property type="entry name" value="STEROL 3-BETA-GLUCOSYLTRANSFERASE"/>
    <property type="match status" value="1"/>
</dbReference>
<evidence type="ECO:0000256" key="1">
    <source>
        <dbReference type="ARBA" id="ARBA00022679"/>
    </source>
</evidence>
<dbReference type="CDD" id="cd03784">
    <property type="entry name" value="GT1_Gtf-like"/>
    <property type="match status" value="1"/>
</dbReference>
<sequence>MKVLIATMPFAGHIHPIQPIALALIRRGHTVAWLTSASHEHLVQPTGATFIPSPPALARHDERVLVPDPGTSGLAAVVSTLRKLFLDRIPDQVAAYREVLSTFPADVILVDLTAYGAHCFRDLTGTPYATLGINPLVTFDPEVPPWGTGWQPPSTIFGRWVNSVAHRVATWLLCPKLTAILNTHRAKLDLPPLPPTGFYDTTRSDVLHIMPTTPAFEFPRDFHPSIKWVGPLLPLFNDESFTSPPIWWNEMLAHPREKVVHVTQGTWATTATNLILPTLAALRDRSDLLVIATTPDAEKSLPVSSLPRNARVASFVPHAKLLPHVGVMVTNAGYNGVLVALNCGVPLVCAGRTEDNADVSSRVAWSGAGIDLGTDTPSMKAIRDAVAKVIRDERYRKAAEIIRADFEKHDGPKQAVDGLEEIVERCQK</sequence>
<dbReference type="Proteomes" id="UP000434172">
    <property type="component" value="Unassembled WGS sequence"/>
</dbReference>
<gene>
    <name evidence="3" type="ORF">GQ607_002011</name>
</gene>
<feature type="domain" description="Erythromycin biosynthesis protein CIII-like C-terminal" evidence="2">
    <location>
        <begin position="289"/>
        <end position="421"/>
    </location>
</feature>
<dbReference type="AlphaFoldDB" id="A0A8H3ZWF6"/>
<dbReference type="FunFam" id="3.40.50.2000:FF:000072">
    <property type="entry name" value="Glycosyl transferase"/>
    <property type="match status" value="1"/>
</dbReference>